<proteinExistence type="predicted"/>
<keyword evidence="1" id="KW-0472">Membrane</keyword>
<dbReference type="Proteomes" id="UP000008810">
    <property type="component" value="Chromosome 1"/>
</dbReference>
<dbReference type="InParanoid" id="A0A0Q3GT24"/>
<gene>
    <name evidence="2" type="ORF">BRADI_1g10715v3</name>
</gene>
<protein>
    <submittedName>
        <fullName evidence="2 3">Uncharacterized protein</fullName>
    </submittedName>
</protein>
<keyword evidence="1" id="KW-1133">Transmembrane helix</keyword>
<dbReference type="EMBL" id="CM000880">
    <property type="protein sequence ID" value="KQK13525.2"/>
    <property type="molecule type" value="Genomic_DNA"/>
</dbReference>
<accession>A0A0Q3GT24</accession>
<evidence type="ECO:0000256" key="1">
    <source>
        <dbReference type="SAM" id="Phobius"/>
    </source>
</evidence>
<dbReference type="Gramene" id="KQK13525">
    <property type="protein sequence ID" value="KQK13525"/>
    <property type="gene ID" value="BRADI_1g10715v3"/>
</dbReference>
<reference evidence="2 3" key="1">
    <citation type="journal article" date="2010" name="Nature">
        <title>Genome sequencing and analysis of the model grass Brachypodium distachyon.</title>
        <authorList>
            <consortium name="International Brachypodium Initiative"/>
        </authorList>
    </citation>
    <scope>NUCLEOTIDE SEQUENCE [LARGE SCALE GENOMIC DNA]</scope>
    <source>
        <strain evidence="2 3">Bd21</strain>
    </source>
</reference>
<keyword evidence="4" id="KW-1185">Reference proteome</keyword>
<evidence type="ECO:0000313" key="2">
    <source>
        <dbReference type="EMBL" id="KQK13525.2"/>
    </source>
</evidence>
<keyword evidence="1" id="KW-0812">Transmembrane</keyword>
<sequence>MAAWSARIWRPAVVFLRLVVLGVFLVVGSGVFFSPFFLLLAFSTSRRGGEPREGSCVDLLRPEGPSGCLNRGGLISHFHSPASCRGGVCELKSEMFFPLRFGSRLHLSSAAF</sequence>
<reference evidence="2" key="2">
    <citation type="submission" date="2017-06" db="EMBL/GenBank/DDBJ databases">
        <title>WGS assembly of Brachypodium distachyon.</title>
        <authorList>
            <consortium name="The International Brachypodium Initiative"/>
            <person name="Lucas S."/>
            <person name="Harmon-Smith M."/>
            <person name="Lail K."/>
            <person name="Tice H."/>
            <person name="Grimwood J."/>
            <person name="Bruce D."/>
            <person name="Barry K."/>
            <person name="Shu S."/>
            <person name="Lindquist E."/>
            <person name="Wang M."/>
            <person name="Pitluck S."/>
            <person name="Vogel J.P."/>
            <person name="Garvin D.F."/>
            <person name="Mockler T.C."/>
            <person name="Schmutz J."/>
            <person name="Rokhsar D."/>
            <person name="Bevan M.W."/>
        </authorList>
    </citation>
    <scope>NUCLEOTIDE SEQUENCE</scope>
    <source>
        <strain evidence="2">Bd21</strain>
    </source>
</reference>
<organism evidence="2">
    <name type="scientific">Brachypodium distachyon</name>
    <name type="common">Purple false brome</name>
    <name type="synonym">Trachynia distachya</name>
    <dbReference type="NCBI Taxonomy" id="15368"/>
    <lineage>
        <taxon>Eukaryota</taxon>
        <taxon>Viridiplantae</taxon>
        <taxon>Streptophyta</taxon>
        <taxon>Embryophyta</taxon>
        <taxon>Tracheophyta</taxon>
        <taxon>Spermatophyta</taxon>
        <taxon>Magnoliopsida</taxon>
        <taxon>Liliopsida</taxon>
        <taxon>Poales</taxon>
        <taxon>Poaceae</taxon>
        <taxon>BOP clade</taxon>
        <taxon>Pooideae</taxon>
        <taxon>Stipodae</taxon>
        <taxon>Brachypodieae</taxon>
        <taxon>Brachypodium</taxon>
    </lineage>
</organism>
<evidence type="ECO:0000313" key="4">
    <source>
        <dbReference type="Proteomes" id="UP000008810"/>
    </source>
</evidence>
<feature type="transmembrane region" description="Helical" evidence="1">
    <location>
        <begin position="14"/>
        <end position="42"/>
    </location>
</feature>
<dbReference type="AlphaFoldDB" id="A0A0Q3GT24"/>
<name>A0A0Q3GT24_BRADI</name>
<reference evidence="3" key="3">
    <citation type="submission" date="2018-08" db="UniProtKB">
        <authorList>
            <consortium name="EnsemblPlants"/>
        </authorList>
    </citation>
    <scope>IDENTIFICATION</scope>
    <source>
        <strain evidence="3">cv. Bd21</strain>
    </source>
</reference>
<evidence type="ECO:0000313" key="3">
    <source>
        <dbReference type="EnsemblPlants" id="KQK13525"/>
    </source>
</evidence>
<dbReference type="EnsemblPlants" id="KQK13525">
    <property type="protein sequence ID" value="KQK13525"/>
    <property type="gene ID" value="BRADI_1g10715v3"/>
</dbReference>